<name>A0ABR2KKM6_9EUKA</name>
<evidence type="ECO:0000313" key="2">
    <source>
        <dbReference type="Proteomes" id="UP001470230"/>
    </source>
</evidence>
<dbReference type="InterPro" id="IPR016024">
    <property type="entry name" value="ARM-type_fold"/>
</dbReference>
<keyword evidence="2" id="KW-1185">Reference proteome</keyword>
<gene>
    <name evidence="1" type="ORF">M9Y10_028541</name>
</gene>
<dbReference type="EMBL" id="JAPFFF010000004">
    <property type="protein sequence ID" value="KAK8891333.1"/>
    <property type="molecule type" value="Genomic_DNA"/>
</dbReference>
<accession>A0ABR2KKM6</accession>
<protein>
    <submittedName>
        <fullName evidence="1">Uncharacterized protein</fullName>
    </submittedName>
</protein>
<evidence type="ECO:0000313" key="1">
    <source>
        <dbReference type="EMBL" id="KAK8891333.1"/>
    </source>
</evidence>
<proteinExistence type="predicted"/>
<sequence length="135" mass="15256">MDDGLEADENETVKGCMLTLRSITLNHPEECLEFIIPQIKQNLSENDPSGSSTAMKRGLRRIAAKFLPDSDIEDICLSIIELLNTPMRKEAISTLEKIALAHQNFYPQSLNSIFSFICYSEEDDAENSSLRMQEQ</sequence>
<reference evidence="1 2" key="1">
    <citation type="submission" date="2024-04" db="EMBL/GenBank/DDBJ databases">
        <title>Tritrichomonas musculus Genome.</title>
        <authorList>
            <person name="Alves-Ferreira E."/>
            <person name="Grigg M."/>
            <person name="Lorenzi H."/>
            <person name="Galac M."/>
        </authorList>
    </citation>
    <scope>NUCLEOTIDE SEQUENCE [LARGE SCALE GENOMIC DNA]</scope>
    <source>
        <strain evidence="1 2">EAF2021</strain>
    </source>
</reference>
<comment type="caution">
    <text evidence="1">The sequence shown here is derived from an EMBL/GenBank/DDBJ whole genome shotgun (WGS) entry which is preliminary data.</text>
</comment>
<dbReference type="SUPFAM" id="SSF48371">
    <property type="entry name" value="ARM repeat"/>
    <property type="match status" value="1"/>
</dbReference>
<organism evidence="1 2">
    <name type="scientific">Tritrichomonas musculus</name>
    <dbReference type="NCBI Taxonomy" id="1915356"/>
    <lineage>
        <taxon>Eukaryota</taxon>
        <taxon>Metamonada</taxon>
        <taxon>Parabasalia</taxon>
        <taxon>Tritrichomonadida</taxon>
        <taxon>Tritrichomonadidae</taxon>
        <taxon>Tritrichomonas</taxon>
    </lineage>
</organism>
<dbReference type="Proteomes" id="UP001470230">
    <property type="component" value="Unassembled WGS sequence"/>
</dbReference>